<organism evidence="2 3">
    <name type="scientific">Tanacetum coccineum</name>
    <dbReference type="NCBI Taxonomy" id="301880"/>
    <lineage>
        <taxon>Eukaryota</taxon>
        <taxon>Viridiplantae</taxon>
        <taxon>Streptophyta</taxon>
        <taxon>Embryophyta</taxon>
        <taxon>Tracheophyta</taxon>
        <taxon>Spermatophyta</taxon>
        <taxon>Magnoliopsida</taxon>
        <taxon>eudicotyledons</taxon>
        <taxon>Gunneridae</taxon>
        <taxon>Pentapetalae</taxon>
        <taxon>asterids</taxon>
        <taxon>campanulids</taxon>
        <taxon>Asterales</taxon>
        <taxon>Asteraceae</taxon>
        <taxon>Asteroideae</taxon>
        <taxon>Anthemideae</taxon>
        <taxon>Anthemidinae</taxon>
        <taxon>Tanacetum</taxon>
    </lineage>
</organism>
<gene>
    <name evidence="2" type="ORF">Tco_1016131</name>
</gene>
<evidence type="ECO:0000256" key="1">
    <source>
        <dbReference type="SAM" id="MobiDB-lite"/>
    </source>
</evidence>
<dbReference type="EMBL" id="BQNB010017563">
    <property type="protein sequence ID" value="GJT64651.1"/>
    <property type="molecule type" value="Genomic_DNA"/>
</dbReference>
<evidence type="ECO:0000313" key="2">
    <source>
        <dbReference type="EMBL" id="GJT64651.1"/>
    </source>
</evidence>
<feature type="region of interest" description="Disordered" evidence="1">
    <location>
        <begin position="31"/>
        <end position="88"/>
    </location>
</feature>
<accession>A0ABQ5FMW3</accession>
<evidence type="ECO:0000313" key="3">
    <source>
        <dbReference type="Proteomes" id="UP001151760"/>
    </source>
</evidence>
<dbReference type="Proteomes" id="UP001151760">
    <property type="component" value="Unassembled WGS sequence"/>
</dbReference>
<reference evidence="2" key="1">
    <citation type="journal article" date="2022" name="Int. J. Mol. Sci.">
        <title>Draft Genome of Tanacetum Coccineum: Genomic Comparison of Closely Related Tanacetum-Family Plants.</title>
        <authorList>
            <person name="Yamashiro T."/>
            <person name="Shiraishi A."/>
            <person name="Nakayama K."/>
            <person name="Satake H."/>
        </authorList>
    </citation>
    <scope>NUCLEOTIDE SEQUENCE</scope>
</reference>
<keyword evidence="3" id="KW-1185">Reference proteome</keyword>
<comment type="caution">
    <text evidence="2">The sequence shown here is derived from an EMBL/GenBank/DDBJ whole genome shotgun (WGS) entry which is preliminary data.</text>
</comment>
<feature type="compositionally biased region" description="Polar residues" evidence="1">
    <location>
        <begin position="488"/>
        <end position="499"/>
    </location>
</feature>
<sequence length="499" mass="58329">MAFLPYQGSKNYTTSLSYNIIEVTDTFCVSNNPKTIDDDDDDGDEKKDDKKDDDDNDYHDDHALIRNRRTGSSKTGTKNMQTPIPSPLRSLRTNYPRIRFYVAAYLKKYVTNHHFQDIEEKANVVLHDIVPKIASNATNDMIDDNLSRIVANVVKKDQEYAQVDVPALISQEFDAHAPRIFEELFRIHMQNMVINVHPTTSTSTATTTTVLQHQLYLKINYDEQQEDDAPLDEEKRAKRQKTSKGSKFYGNTKEKRYVLSLHKIHDVPFPKEDLEEKMNRWNDIEDIKEEKMGMDFVEIVKFCDDTPERVLKEVKLKIFEIEFLKKAPPRVDEKMGVIHEWKTNSIKDEASEYEEERDYRLDVTLDPGKPWDIDLVSRESYELWPSCHPYNEECDRGDLTWGSRNDDDKSLWKCMNDDERTEVPWEAMTFKNWLRSSHGKVDEMTEQGIWNDCMMEDLHDISDYDEEKSVTTTKSVTTYTQEEGYAVTNDQKGQNTSIK</sequence>
<feature type="region of interest" description="Disordered" evidence="1">
    <location>
        <begin position="226"/>
        <end position="248"/>
    </location>
</feature>
<reference evidence="2" key="2">
    <citation type="submission" date="2022-01" db="EMBL/GenBank/DDBJ databases">
        <authorList>
            <person name="Yamashiro T."/>
            <person name="Shiraishi A."/>
            <person name="Satake H."/>
            <person name="Nakayama K."/>
        </authorList>
    </citation>
    <scope>NUCLEOTIDE SEQUENCE</scope>
</reference>
<feature type="region of interest" description="Disordered" evidence="1">
    <location>
        <begin position="470"/>
        <end position="499"/>
    </location>
</feature>
<proteinExistence type="predicted"/>
<protein>
    <submittedName>
        <fullName evidence="2">Uncharacterized protein</fullName>
    </submittedName>
</protein>
<name>A0ABQ5FMW3_9ASTR</name>
<feature type="compositionally biased region" description="Polar residues" evidence="1">
    <location>
        <begin position="72"/>
        <end position="83"/>
    </location>
</feature>